<dbReference type="HOGENOM" id="CLU_2889397_0_0_1"/>
<reference evidence="1" key="1">
    <citation type="submission" date="2013-04" db="UniProtKB">
        <authorList>
            <consortium name="EnsemblPlants"/>
        </authorList>
    </citation>
    <scope>IDENTIFICATION</scope>
</reference>
<dbReference type="EnsemblPlants" id="OB02G15190.1">
    <property type="protein sequence ID" value="OB02G15190.1"/>
    <property type="gene ID" value="OB02G15190"/>
</dbReference>
<keyword evidence="2" id="KW-1185">Reference proteome</keyword>
<sequence>MLVKRIEGVQCCKSTRKENMFLFKLNILGIVDGQSFGSINEQSQYFYIFKYGGTIVQSRKLLL</sequence>
<evidence type="ECO:0000313" key="1">
    <source>
        <dbReference type="EnsemblPlants" id="OB02G15190.1"/>
    </source>
</evidence>
<dbReference type="AlphaFoldDB" id="J3LA52"/>
<proteinExistence type="predicted"/>
<organism evidence="1">
    <name type="scientific">Oryza brachyantha</name>
    <name type="common">malo sina</name>
    <dbReference type="NCBI Taxonomy" id="4533"/>
    <lineage>
        <taxon>Eukaryota</taxon>
        <taxon>Viridiplantae</taxon>
        <taxon>Streptophyta</taxon>
        <taxon>Embryophyta</taxon>
        <taxon>Tracheophyta</taxon>
        <taxon>Spermatophyta</taxon>
        <taxon>Magnoliopsida</taxon>
        <taxon>Liliopsida</taxon>
        <taxon>Poales</taxon>
        <taxon>Poaceae</taxon>
        <taxon>BOP clade</taxon>
        <taxon>Oryzoideae</taxon>
        <taxon>Oryzeae</taxon>
        <taxon>Oryzinae</taxon>
        <taxon>Oryza</taxon>
    </lineage>
</organism>
<dbReference type="Gramene" id="OB02G15190.1">
    <property type="protein sequence ID" value="OB02G15190.1"/>
    <property type="gene ID" value="OB02G15190"/>
</dbReference>
<protein>
    <submittedName>
        <fullName evidence="1">Uncharacterized protein</fullName>
    </submittedName>
</protein>
<accession>J3LA52</accession>
<name>J3LA52_ORYBR</name>
<dbReference type="Proteomes" id="UP000006038">
    <property type="component" value="Unassembled WGS sequence"/>
</dbReference>
<evidence type="ECO:0000313" key="2">
    <source>
        <dbReference type="Proteomes" id="UP000006038"/>
    </source>
</evidence>